<feature type="region of interest" description="Disordered" evidence="1">
    <location>
        <begin position="73"/>
        <end position="98"/>
    </location>
</feature>
<feature type="compositionally biased region" description="Basic and acidic residues" evidence="1">
    <location>
        <begin position="1"/>
        <end position="14"/>
    </location>
</feature>
<feature type="compositionally biased region" description="Basic residues" evidence="1">
    <location>
        <begin position="89"/>
        <end position="98"/>
    </location>
</feature>
<gene>
    <name evidence="2" type="ORF">AC579_7466</name>
</gene>
<accession>A0A139H7N8</accession>
<sequence length="162" mass="18648">MERQRVAHIDDLLKELPSPSPSPGPGEMMIAIFKRNPQPVLEEPKLAQAEVPIQATEAEDGQEPRMGIVPQQYGLAEPDEDEDATGGWRRSRHSSRTKPRWNSSFVRVTLVHRRHLLGVYYDEVVLDPDASDNMKKSFFREQFFPVLDRYNKTTNDKSFQIN</sequence>
<comment type="caution">
    <text evidence="2">The sequence shown here is derived from an EMBL/GenBank/DDBJ whole genome shotgun (WGS) entry which is preliminary data.</text>
</comment>
<dbReference type="Proteomes" id="UP000073492">
    <property type="component" value="Unassembled WGS sequence"/>
</dbReference>
<reference evidence="2 3" key="1">
    <citation type="submission" date="2015-07" db="EMBL/GenBank/DDBJ databases">
        <title>Comparative genomics of the Sigatoka disease complex on banana suggests a link between parallel evolutionary changes in Pseudocercospora fijiensis and Pseudocercospora eumusae and increased virulence on the banana host.</title>
        <authorList>
            <person name="Chang T.-C."/>
            <person name="Salvucci A."/>
            <person name="Crous P.W."/>
            <person name="Stergiopoulos I."/>
        </authorList>
    </citation>
    <scope>NUCLEOTIDE SEQUENCE [LARGE SCALE GENOMIC DNA]</scope>
    <source>
        <strain evidence="2 3">CBS 116634</strain>
    </source>
</reference>
<evidence type="ECO:0000313" key="2">
    <source>
        <dbReference type="EMBL" id="KXS98444.1"/>
    </source>
</evidence>
<dbReference type="EMBL" id="LFZO01000743">
    <property type="protein sequence ID" value="KXS98444.1"/>
    <property type="molecule type" value="Genomic_DNA"/>
</dbReference>
<name>A0A139H7N8_9PEZI</name>
<feature type="region of interest" description="Disordered" evidence="1">
    <location>
        <begin position="1"/>
        <end position="29"/>
    </location>
</feature>
<protein>
    <submittedName>
        <fullName evidence="2">Uncharacterized protein</fullName>
    </submittedName>
</protein>
<evidence type="ECO:0000313" key="3">
    <source>
        <dbReference type="Proteomes" id="UP000073492"/>
    </source>
</evidence>
<evidence type="ECO:0000256" key="1">
    <source>
        <dbReference type="SAM" id="MobiDB-lite"/>
    </source>
</evidence>
<dbReference type="AlphaFoldDB" id="A0A139H7N8"/>
<organism evidence="2 3">
    <name type="scientific">Pseudocercospora musae</name>
    <dbReference type="NCBI Taxonomy" id="113226"/>
    <lineage>
        <taxon>Eukaryota</taxon>
        <taxon>Fungi</taxon>
        <taxon>Dikarya</taxon>
        <taxon>Ascomycota</taxon>
        <taxon>Pezizomycotina</taxon>
        <taxon>Dothideomycetes</taxon>
        <taxon>Dothideomycetidae</taxon>
        <taxon>Mycosphaerellales</taxon>
        <taxon>Mycosphaerellaceae</taxon>
        <taxon>Pseudocercospora</taxon>
    </lineage>
</organism>
<keyword evidence="3" id="KW-1185">Reference proteome</keyword>
<proteinExistence type="predicted"/>